<dbReference type="Gene3D" id="3.90.180.10">
    <property type="entry name" value="Medium-chain alcohol dehydrogenases, catalytic domain"/>
    <property type="match status" value="1"/>
</dbReference>
<evidence type="ECO:0000313" key="5">
    <source>
        <dbReference type="Proteomes" id="UP000037778"/>
    </source>
</evidence>
<accession>A0A0M9DBU1</accession>
<gene>
    <name evidence="4" type="ORF">RZ71_12570</name>
</gene>
<dbReference type="Proteomes" id="UP000037778">
    <property type="component" value="Unassembled WGS sequence"/>
</dbReference>
<keyword evidence="1" id="KW-0521">NADP</keyword>
<dbReference type="InterPro" id="IPR013149">
    <property type="entry name" value="ADH-like_C"/>
</dbReference>
<name>A0A0M9DBU1_9LACO</name>
<keyword evidence="2" id="KW-0560">Oxidoreductase</keyword>
<feature type="domain" description="Enoyl reductase (ER)" evidence="3">
    <location>
        <begin position="8"/>
        <end position="317"/>
    </location>
</feature>
<dbReference type="GO" id="GO:0016651">
    <property type="term" value="F:oxidoreductase activity, acting on NAD(P)H"/>
    <property type="evidence" value="ECO:0007669"/>
    <property type="project" value="TreeGrafter"/>
</dbReference>
<dbReference type="GO" id="GO:0070402">
    <property type="term" value="F:NADPH binding"/>
    <property type="evidence" value="ECO:0007669"/>
    <property type="project" value="TreeGrafter"/>
</dbReference>
<protein>
    <submittedName>
        <fullName evidence="4">Quinone oxidoreductase</fullName>
    </submittedName>
</protein>
<dbReference type="InterPro" id="IPR020843">
    <property type="entry name" value="ER"/>
</dbReference>
<evidence type="ECO:0000259" key="3">
    <source>
        <dbReference type="SMART" id="SM00829"/>
    </source>
</evidence>
<dbReference type="NCBIfam" id="TIGR02824">
    <property type="entry name" value="quinone_pig3"/>
    <property type="match status" value="1"/>
</dbReference>
<dbReference type="AlphaFoldDB" id="A0A0M9DBU1"/>
<dbReference type="Pfam" id="PF00107">
    <property type="entry name" value="ADH_zinc_N"/>
    <property type="match status" value="1"/>
</dbReference>
<dbReference type="PATRIC" id="fig|148814.8.peg.452"/>
<proteinExistence type="predicted"/>
<dbReference type="InterPro" id="IPR036291">
    <property type="entry name" value="NAD(P)-bd_dom_sf"/>
</dbReference>
<evidence type="ECO:0000313" key="4">
    <source>
        <dbReference type="EMBL" id="KOY76802.1"/>
    </source>
</evidence>
<sequence length="320" mass="34904">MKVVNIASAKKSNSLVDAPMPELKDGDVLVKIHAVGVNHVDLLWADQKVKPDDTVLGLEMAGEVVDGNNTKYNEGTRVMGLIDDGGYAEYIAAPEERLMPIPDNIDYKKAATIPESFLTAYQTLFTIGNLQDNQTVLIHAGASGVGTAAIQLVKQLTKATVITTSSTEKTDICLDYGADYAIDYRNSDFAEEVKRITEGHGADLILDFIGASYYQQNIKAVAMDGQIILIGNLGGSEIKDVNIMDIIGKRITITGTLLSPRSNDYKAKLISDFINDVYDLLADDKIKLHVSNEFDLSQSEQALTCMREKQNTGKIVLNVK</sequence>
<dbReference type="InterPro" id="IPR014189">
    <property type="entry name" value="Quinone_OxRdtase_PIG3"/>
</dbReference>
<dbReference type="SMART" id="SM00829">
    <property type="entry name" value="PKS_ER"/>
    <property type="match status" value="1"/>
</dbReference>
<comment type="caution">
    <text evidence="4">The sequence shown here is derived from an EMBL/GenBank/DDBJ whole genome shotgun (WGS) entry which is preliminary data.</text>
</comment>
<dbReference type="InterPro" id="IPR013154">
    <property type="entry name" value="ADH-like_N"/>
</dbReference>
<evidence type="ECO:0000256" key="2">
    <source>
        <dbReference type="ARBA" id="ARBA00023002"/>
    </source>
</evidence>
<dbReference type="RefSeq" id="WP_053791594.1">
    <property type="nucleotide sequence ID" value="NZ_JXCY01000004.1"/>
</dbReference>
<dbReference type="InterPro" id="IPR011032">
    <property type="entry name" value="GroES-like_sf"/>
</dbReference>
<organism evidence="4 5">
    <name type="scientific">Apilactobacillus kunkeei</name>
    <dbReference type="NCBI Taxonomy" id="148814"/>
    <lineage>
        <taxon>Bacteria</taxon>
        <taxon>Bacillati</taxon>
        <taxon>Bacillota</taxon>
        <taxon>Bacilli</taxon>
        <taxon>Lactobacillales</taxon>
        <taxon>Lactobacillaceae</taxon>
        <taxon>Apilactobacillus</taxon>
    </lineage>
</organism>
<keyword evidence="5" id="KW-1185">Reference proteome</keyword>
<dbReference type="CDD" id="cd05276">
    <property type="entry name" value="p53_inducible_oxidoreductase"/>
    <property type="match status" value="1"/>
</dbReference>
<dbReference type="SUPFAM" id="SSF50129">
    <property type="entry name" value="GroES-like"/>
    <property type="match status" value="1"/>
</dbReference>
<reference evidence="4 5" key="1">
    <citation type="journal article" date="2015" name="Genome Biol. Evol.">
        <title>Functionally Structured Genomes in Lactobacillus kunkeei Colonizing the Honey Crop and Food Products of Honeybees and Stingless Bees.</title>
        <authorList>
            <person name="Tamarit D."/>
            <person name="Ellegaard K.M."/>
            <person name="Wikander J."/>
            <person name="Olofsson T."/>
            <person name="Vasquez A."/>
            <person name="Andersson S.G."/>
        </authorList>
    </citation>
    <scope>NUCLEOTIDE SEQUENCE [LARGE SCALE GENOMIC DNA]</scope>
    <source>
        <strain evidence="4 5">LAko</strain>
    </source>
</reference>
<dbReference type="EMBL" id="JXCY01000004">
    <property type="protein sequence ID" value="KOY76802.1"/>
    <property type="molecule type" value="Genomic_DNA"/>
</dbReference>
<dbReference type="PANTHER" id="PTHR48106">
    <property type="entry name" value="QUINONE OXIDOREDUCTASE PIG3-RELATED"/>
    <property type="match status" value="1"/>
</dbReference>
<dbReference type="PANTHER" id="PTHR48106:SF18">
    <property type="entry name" value="QUINONE OXIDOREDUCTASE PIG3"/>
    <property type="match status" value="1"/>
</dbReference>
<dbReference type="Pfam" id="PF08240">
    <property type="entry name" value="ADH_N"/>
    <property type="match status" value="1"/>
</dbReference>
<dbReference type="SUPFAM" id="SSF51735">
    <property type="entry name" value="NAD(P)-binding Rossmann-fold domains"/>
    <property type="match status" value="1"/>
</dbReference>
<evidence type="ECO:0000256" key="1">
    <source>
        <dbReference type="ARBA" id="ARBA00022857"/>
    </source>
</evidence>
<dbReference type="Gene3D" id="3.40.50.720">
    <property type="entry name" value="NAD(P)-binding Rossmann-like Domain"/>
    <property type="match status" value="1"/>
</dbReference>